<dbReference type="RefSeq" id="WP_263062122.1">
    <property type="nucleotide sequence ID" value="NZ_JAOUSE010000048.1"/>
</dbReference>
<evidence type="ECO:0000313" key="1">
    <source>
        <dbReference type="EMBL" id="MCU9595338.1"/>
    </source>
</evidence>
<keyword evidence="2" id="KW-1185">Reference proteome</keyword>
<sequence length="457" mass="52723">MSKFYPIKIIPVQDKVIYIPRELSFKTIHTIAFGNLSVNGEAKPHQTNKKVIEISSSLATELHMPQLPLKLHLFEKEGTLFIGPILGIFTAGFTKYPHIPLGSRTSYFERILSYGDRTGVLPIVFGIQHIKWEQGLVTGYVFSENKWKTIEVPIPNVIYDRLPNRTVENLKMIQDMKLKLSEEYVIPWFNPGFFNKWDIYVKLIKSKKLQPLLPKTLLLSGPASIESMIEQFPFIYLKPIHGSLGNGIYNITKYKQHYYLRFRDRKKGTRLIKFHSLKTLMKFLNVDSLCHKYIVQQGISLNKKENRVIDYRIHTNKKQNGEWVVTAIACKTSASGSPTTHIVAGGKVQTLDETFPDEKQRKTYTRRLSEAAVAISKELTKHWGEKLAEIGFDMGIDQDGNIWMLEANAKPGRSIFSHPKLRKKERYTHKLILEYAVHLTETVINKPEMIFHELVLQ</sequence>
<comment type="caution">
    <text evidence="1">The sequence shown here is derived from an EMBL/GenBank/DDBJ whole genome shotgun (WGS) entry which is preliminary data.</text>
</comment>
<dbReference type="Gene3D" id="3.30.470.20">
    <property type="entry name" value="ATP-grasp fold, B domain"/>
    <property type="match status" value="1"/>
</dbReference>
<accession>A0ABT2WI29</accession>
<protein>
    <submittedName>
        <fullName evidence="1">YheC/YheD family protein</fullName>
    </submittedName>
</protein>
<proteinExistence type="predicted"/>
<evidence type="ECO:0000313" key="2">
    <source>
        <dbReference type="Proteomes" id="UP001208656"/>
    </source>
</evidence>
<dbReference type="EMBL" id="JAOUSE010000048">
    <property type="protein sequence ID" value="MCU9595338.1"/>
    <property type="molecule type" value="Genomic_DNA"/>
</dbReference>
<reference evidence="1 2" key="1">
    <citation type="submission" date="2022-10" db="EMBL/GenBank/DDBJ databases">
        <title>Description of Fervidibacillus gen. nov. in the family Fervidibacillaceae fam. nov. with two species, Fervidibacillus albus sp. nov., and Fervidibacillus halotolerans sp. nov., isolated from tidal flat sediments.</title>
        <authorList>
            <person name="Kwon K.K."/>
            <person name="Yang S.-H."/>
        </authorList>
    </citation>
    <scope>NUCLEOTIDE SEQUENCE [LARGE SCALE GENOMIC DNA]</scope>
    <source>
        <strain evidence="1 2">DSM 23332</strain>
    </source>
</reference>
<dbReference type="Proteomes" id="UP001208656">
    <property type="component" value="Unassembled WGS sequence"/>
</dbReference>
<organism evidence="1 2">
    <name type="scientific">Pallidibacillus thermolactis</name>
    <dbReference type="NCBI Taxonomy" id="251051"/>
    <lineage>
        <taxon>Bacteria</taxon>
        <taxon>Bacillati</taxon>
        <taxon>Bacillota</taxon>
        <taxon>Bacilli</taxon>
        <taxon>Bacillales</taxon>
        <taxon>Bacillaceae</taxon>
        <taxon>Pallidibacillus</taxon>
    </lineage>
</organism>
<dbReference type="InterPro" id="IPR026838">
    <property type="entry name" value="YheC/D"/>
</dbReference>
<dbReference type="SUPFAM" id="SSF56059">
    <property type="entry name" value="Glutathione synthetase ATP-binding domain-like"/>
    <property type="match status" value="1"/>
</dbReference>
<dbReference type="Pfam" id="PF14398">
    <property type="entry name" value="ATPgrasp_YheCD"/>
    <property type="match status" value="1"/>
</dbReference>
<gene>
    <name evidence="1" type="ORF">OEV82_12890</name>
</gene>
<name>A0ABT2WI29_9BACI</name>